<dbReference type="Proteomes" id="UP001152795">
    <property type="component" value="Unassembled WGS sequence"/>
</dbReference>
<sequence length="423" mass="47895">MEKTLSGNEICTTHWILNSFKCQDISDLSGFSYLGICRGVITMLTRDSLVASEEFLHNAVGGKTGNLLLDVLFPEITSLCSRLKDSSTLVALRTLAYWTTEARECSSDSTMDDGFKSRMQDNSEIIQTLLNFVWNFWDHPIEAMRYHTREIFDNAVKIHITVTGNEPTSDPFVVDLSRKLCEINMFVRGKYGPLCCLVDVLGAQAMLEVHPSIPEDIMFVMTDQTVVPHAMEFAEKMFISHLQQLSKTTSEYLNDWFELWVVPALRSLSLREKHVRKHIAEYYVPTLLKCCPESLHRIIQKLHAPAEKSSEGNFALDNVRCLVTCLKTARHLGLLPRVDILGQKDTDTNGLWLGSISVVVLEKALCHLDDEVRSDVLSLICDSLRTTEPLTAGDLDLLRKFYPVNMNSQSPSFRQRVLAMTKK</sequence>
<accession>A0A6S7J962</accession>
<evidence type="ECO:0000313" key="2">
    <source>
        <dbReference type="EMBL" id="CAB4013752.1"/>
    </source>
</evidence>
<reference evidence="2" key="1">
    <citation type="submission" date="2020-04" db="EMBL/GenBank/DDBJ databases">
        <authorList>
            <person name="Alioto T."/>
            <person name="Alioto T."/>
            <person name="Gomez Garrido J."/>
        </authorList>
    </citation>
    <scope>NUCLEOTIDE SEQUENCE</scope>
    <source>
        <strain evidence="2">A484AB</strain>
    </source>
</reference>
<comment type="caution">
    <text evidence="2">The sequence shown here is derived from an EMBL/GenBank/DDBJ whole genome shotgun (WGS) entry which is preliminary data.</text>
</comment>
<organism evidence="2 3">
    <name type="scientific">Paramuricea clavata</name>
    <name type="common">Red gorgonian</name>
    <name type="synonym">Violescent sea-whip</name>
    <dbReference type="NCBI Taxonomy" id="317549"/>
    <lineage>
        <taxon>Eukaryota</taxon>
        <taxon>Metazoa</taxon>
        <taxon>Cnidaria</taxon>
        <taxon>Anthozoa</taxon>
        <taxon>Octocorallia</taxon>
        <taxon>Malacalcyonacea</taxon>
        <taxon>Plexauridae</taxon>
        <taxon>Paramuricea</taxon>
    </lineage>
</organism>
<gene>
    <name evidence="2" type="ORF">PACLA_8A009522</name>
</gene>
<dbReference type="EMBL" id="CACRXK020008008">
    <property type="protein sequence ID" value="CAB4013752.1"/>
    <property type="molecule type" value="Genomic_DNA"/>
</dbReference>
<proteinExistence type="predicted"/>
<dbReference type="PANTHER" id="PTHR14387">
    <property type="entry name" value="THADA/DEATH RECEPTOR INTERACTING PROTEIN"/>
    <property type="match status" value="1"/>
</dbReference>
<name>A0A6S7J962_PARCT</name>
<dbReference type="GO" id="GO:0005829">
    <property type="term" value="C:cytosol"/>
    <property type="evidence" value="ECO:0007669"/>
    <property type="project" value="TreeGrafter"/>
</dbReference>
<dbReference type="InterPro" id="IPR056843">
    <property type="entry name" value="THADA-like_TPR"/>
</dbReference>
<dbReference type="PANTHER" id="PTHR14387:SF7">
    <property type="entry name" value="THYROID ADENOMA-ASSOCIATED PROTEIN"/>
    <property type="match status" value="1"/>
</dbReference>
<dbReference type="OrthoDB" id="73997at2759"/>
<dbReference type="GO" id="GO:0030488">
    <property type="term" value="P:tRNA methylation"/>
    <property type="evidence" value="ECO:0007669"/>
    <property type="project" value="TreeGrafter"/>
</dbReference>
<dbReference type="AlphaFoldDB" id="A0A6S7J962"/>
<feature type="domain" description="tRNA (32-2'-O)-methyltransferase regulator THADA-like TPR repeats region" evidence="1">
    <location>
        <begin position="256"/>
        <end position="422"/>
    </location>
</feature>
<keyword evidence="3" id="KW-1185">Reference proteome</keyword>
<evidence type="ECO:0000313" key="3">
    <source>
        <dbReference type="Proteomes" id="UP001152795"/>
    </source>
</evidence>
<feature type="non-terminal residue" evidence="2">
    <location>
        <position position="1"/>
    </location>
</feature>
<dbReference type="Pfam" id="PF25150">
    <property type="entry name" value="TPR_Trm732"/>
    <property type="match status" value="1"/>
</dbReference>
<protein>
    <recommendedName>
        <fullName evidence="1">tRNA (32-2'-O)-methyltransferase regulator THADA-like TPR repeats region domain-containing protein</fullName>
    </recommendedName>
</protein>
<evidence type="ECO:0000259" key="1">
    <source>
        <dbReference type="Pfam" id="PF25150"/>
    </source>
</evidence>
<dbReference type="InterPro" id="IPR051954">
    <property type="entry name" value="tRNA_methyltransferase_THADA"/>
</dbReference>